<feature type="compositionally biased region" description="Acidic residues" evidence="9">
    <location>
        <begin position="233"/>
        <end position="250"/>
    </location>
</feature>
<feature type="compositionally biased region" description="Basic residues" evidence="9">
    <location>
        <begin position="752"/>
        <end position="775"/>
    </location>
</feature>
<dbReference type="InterPro" id="IPR007504">
    <property type="entry name" value="H/ACA_rnp_Gar1/Naf1"/>
</dbReference>
<dbReference type="GO" id="GO:0005634">
    <property type="term" value="C:nucleus"/>
    <property type="evidence" value="ECO:0007669"/>
    <property type="project" value="UniProtKB-SubCell"/>
</dbReference>
<evidence type="ECO:0000256" key="2">
    <source>
        <dbReference type="ARBA" id="ARBA00009801"/>
    </source>
</evidence>
<dbReference type="FunFam" id="2.40.10.230:FF:000002">
    <property type="entry name" value="H/ACA ribonucleoprotein complex non-core subunit NAF1"/>
    <property type="match status" value="1"/>
</dbReference>
<evidence type="ECO:0000256" key="8">
    <source>
        <dbReference type="ARBA" id="ARBA00023242"/>
    </source>
</evidence>
<feature type="region of interest" description="Disordered" evidence="9">
    <location>
        <begin position="378"/>
        <end position="425"/>
    </location>
</feature>
<evidence type="ECO:0000256" key="7">
    <source>
        <dbReference type="ARBA" id="ARBA00022884"/>
    </source>
</evidence>
<feature type="compositionally biased region" description="Polar residues" evidence="9">
    <location>
        <begin position="716"/>
        <end position="732"/>
    </location>
</feature>
<dbReference type="Pfam" id="PF04410">
    <property type="entry name" value="Gar1"/>
    <property type="match status" value="1"/>
</dbReference>
<sequence length="775" mass="83232">MAGPCSPSPSGAHSPEPSSPPGFDAFDSFLYDPCPDFDPVKEWLVDPDQFLMPEVEGNGPTYLDASDDPKTVEGFGESCSGSRTMIESRLKEEFLKTSIDEKMGKVSLAEDGGHHHHHGEDSCEGVVEASANVGGVTNVGGSNDGNGVSSWGSSVAEGGNGSREVCTVSDSIKVAQESDEESSKAETEQSEDDSEPSGDDSSSSSSSSSSSEEEDDGDDSKDRSKGKGIAQAEEVEEGEIVASDVDEEEDIRGPIRTKHEVEVLPPVPKIEVSLEPHHQTLPVGVISSILANRVIVNGSAKHNPLNEGSILWITDTRSLLGPVDEIFGPVKNPYYVVRYNSVQELPVGISGGTAVSFVMEFANCILNAKELHKKGYDASGEHDEELKDEVEFSDDEKEAEYKRSLQQAKRDCNVRSHGNQEFVSDMKRANYKDAMVQEDMPAPAPHTSVAMSQPLPGVPASLQTTPGTSNLGQSNISSFQAGNPSMSAPAIIPSAVQGDSGFSDLSQQSLQQQPNAVSAYGFPPHQQPNAVLTHGFHPQPQPNAVWTHGFHPQQQPNAVWTHGFPPQQQPNASWSNAFPPQQQPNASWGNAFPPQQQPTTYWGHGYALQQQPNATWNHGFPPQEHFMGMQGGFLMNVSPGQQPGDDAYNHLHQNQAFNIFPNGMLYQQLISSLAALANTALLGGPVNPSACTMSLGSGAQGNFSQVTFGCNNTQEQGAPSSCNVQNHEQPPSATGRGDIRPPMQFNPGRSSFRGRKPHYRGGRRSFGRGGRLQRG</sequence>
<dbReference type="PANTHER" id="PTHR31633">
    <property type="entry name" value="H/ACA RIBONUCLEOPROTEIN COMPLEX NON-CORE SUBUNIT NAF1"/>
    <property type="match status" value="1"/>
</dbReference>
<feature type="compositionally biased region" description="Acidic residues" evidence="9">
    <location>
        <begin position="188"/>
        <end position="198"/>
    </location>
</feature>
<dbReference type="InterPro" id="IPR038664">
    <property type="entry name" value="Gar1/Naf1_Cbf5-bd_sf"/>
</dbReference>
<feature type="compositionally biased region" description="Low complexity" evidence="9">
    <location>
        <begin position="132"/>
        <end position="155"/>
    </location>
</feature>
<evidence type="ECO:0000256" key="9">
    <source>
        <dbReference type="SAM" id="MobiDB-lite"/>
    </source>
</evidence>
<feature type="region of interest" description="Disordered" evidence="9">
    <location>
        <begin position="491"/>
        <end position="529"/>
    </location>
</feature>
<dbReference type="GO" id="GO:0003723">
    <property type="term" value="F:RNA binding"/>
    <property type="evidence" value="ECO:0007669"/>
    <property type="project" value="UniProtKB-KW"/>
</dbReference>
<dbReference type="InterPro" id="IPR040309">
    <property type="entry name" value="Naf1"/>
</dbReference>
<keyword evidence="7" id="KW-0694">RNA-binding</keyword>
<dbReference type="Proteomes" id="UP000504607">
    <property type="component" value="Chromosome 1"/>
</dbReference>
<keyword evidence="6" id="KW-0597">Phosphoprotein</keyword>
<dbReference type="OrthoDB" id="21550at2759"/>
<accession>A0A6I9Q9W7</accession>
<dbReference type="GeneID" id="105032496"/>
<dbReference type="KEGG" id="egu:105032496"/>
<dbReference type="GO" id="GO:0005732">
    <property type="term" value="C:sno(s)RNA-containing ribonucleoprotein complex"/>
    <property type="evidence" value="ECO:0007669"/>
    <property type="project" value="InterPro"/>
</dbReference>
<feature type="compositionally biased region" description="Low complexity" evidence="9">
    <location>
        <begin position="199"/>
        <end position="210"/>
    </location>
</feature>
<comment type="similarity">
    <text evidence="2">Belongs to the NAF1 family.</text>
</comment>
<dbReference type="AlphaFoldDB" id="A0A6I9Q9W7"/>
<dbReference type="SUPFAM" id="SSF50447">
    <property type="entry name" value="Translation proteins"/>
    <property type="match status" value="1"/>
</dbReference>
<dbReference type="InParanoid" id="A0A6I9Q9W7"/>
<evidence type="ECO:0000313" key="11">
    <source>
        <dbReference type="RefSeq" id="XP_010905257.1"/>
    </source>
</evidence>
<keyword evidence="11" id="KW-0687">Ribonucleoprotein</keyword>
<evidence type="ECO:0000256" key="1">
    <source>
        <dbReference type="ARBA" id="ARBA00004123"/>
    </source>
</evidence>
<dbReference type="GO" id="GO:0001522">
    <property type="term" value="P:pseudouridine synthesis"/>
    <property type="evidence" value="ECO:0007669"/>
    <property type="project" value="InterPro"/>
</dbReference>
<organism evidence="10 11">
    <name type="scientific">Elaeis guineensis var. tenera</name>
    <name type="common">Oil palm</name>
    <dbReference type="NCBI Taxonomy" id="51953"/>
    <lineage>
        <taxon>Eukaryota</taxon>
        <taxon>Viridiplantae</taxon>
        <taxon>Streptophyta</taxon>
        <taxon>Embryophyta</taxon>
        <taxon>Tracheophyta</taxon>
        <taxon>Spermatophyta</taxon>
        <taxon>Magnoliopsida</taxon>
        <taxon>Liliopsida</taxon>
        <taxon>Arecaceae</taxon>
        <taxon>Arecoideae</taxon>
        <taxon>Cocoseae</taxon>
        <taxon>Elaeidinae</taxon>
        <taxon>Elaeis</taxon>
    </lineage>
</organism>
<feature type="compositionally biased region" description="Basic and acidic residues" evidence="9">
    <location>
        <begin position="399"/>
        <end position="414"/>
    </location>
</feature>
<evidence type="ECO:0000256" key="5">
    <source>
        <dbReference type="ARBA" id="ARBA00022552"/>
    </source>
</evidence>
<gene>
    <name evidence="11" type="primary">LOC105032496</name>
</gene>
<dbReference type="InterPro" id="IPR009000">
    <property type="entry name" value="Transl_B-barrel_sf"/>
</dbReference>
<keyword evidence="10" id="KW-1185">Reference proteome</keyword>
<comment type="subcellular location">
    <subcellularLocation>
        <location evidence="1">Nucleus</location>
    </subcellularLocation>
</comment>
<keyword evidence="5" id="KW-0698">rRNA processing</keyword>
<evidence type="ECO:0000256" key="4">
    <source>
        <dbReference type="ARBA" id="ARBA00022517"/>
    </source>
</evidence>
<feature type="compositionally biased region" description="Acidic residues" evidence="9">
    <location>
        <begin position="386"/>
        <end position="398"/>
    </location>
</feature>
<keyword evidence="8" id="KW-0539">Nucleus</keyword>
<protein>
    <recommendedName>
        <fullName evidence="3">H/ACA ribonucleoprotein complex non-core subunit NAF1</fullName>
    </recommendedName>
</protein>
<dbReference type="GO" id="GO:0006364">
    <property type="term" value="P:rRNA processing"/>
    <property type="evidence" value="ECO:0007669"/>
    <property type="project" value="UniProtKB-KW"/>
</dbReference>
<feature type="region of interest" description="Disordered" evidence="9">
    <location>
        <begin position="107"/>
        <end position="251"/>
    </location>
</feature>
<name>A0A6I9Q9W7_ELAGV</name>
<proteinExistence type="inferred from homology"/>
<keyword evidence="4" id="KW-0690">Ribosome biogenesis</keyword>
<dbReference type="Gene3D" id="2.40.10.230">
    <property type="entry name" value="Probable tRNA pseudouridine synthase domain"/>
    <property type="match status" value="1"/>
</dbReference>
<feature type="compositionally biased region" description="Low complexity" evidence="9">
    <location>
        <begin position="497"/>
        <end position="513"/>
    </location>
</feature>
<dbReference type="GO" id="GO:0000493">
    <property type="term" value="P:box H/ACA snoRNP assembly"/>
    <property type="evidence" value="ECO:0007669"/>
    <property type="project" value="InterPro"/>
</dbReference>
<feature type="region of interest" description="Disordered" evidence="9">
    <location>
        <begin position="1"/>
        <end position="26"/>
    </location>
</feature>
<evidence type="ECO:0000313" key="10">
    <source>
        <dbReference type="Proteomes" id="UP000504607"/>
    </source>
</evidence>
<feature type="region of interest" description="Disordered" evidence="9">
    <location>
        <begin position="716"/>
        <end position="775"/>
    </location>
</feature>
<dbReference type="RefSeq" id="XP_010905257.1">
    <property type="nucleotide sequence ID" value="XM_010906955.3"/>
</dbReference>
<evidence type="ECO:0000256" key="3">
    <source>
        <dbReference type="ARBA" id="ARBA00021438"/>
    </source>
</evidence>
<reference evidence="11" key="1">
    <citation type="submission" date="2025-08" db="UniProtKB">
        <authorList>
            <consortium name="RefSeq"/>
        </authorList>
    </citation>
    <scope>IDENTIFICATION</scope>
</reference>
<evidence type="ECO:0000256" key="6">
    <source>
        <dbReference type="ARBA" id="ARBA00022553"/>
    </source>
</evidence>
<dbReference type="PANTHER" id="PTHR31633:SF1">
    <property type="entry name" value="H_ACA RIBONUCLEOPROTEIN COMPLEX NON-CORE SUBUNIT NAF1"/>
    <property type="match status" value="1"/>
</dbReference>